<proteinExistence type="predicted"/>
<sequence>MCSWNSCLTPELIDIVEVLDDPQVRIRWMLHASHDERKQEYVRLIVSRPRREDPILDAYFHKDRGEESVGDKEVVDVFKDIQDDDQKNKESRINARVEYQLRETRVKKSSHWVSSPYTTEGRWRKYIDATVVDLFRDVDPVKDKEFSKWFDQLGDW</sequence>
<evidence type="ECO:0000313" key="2">
    <source>
        <dbReference type="Proteomes" id="UP001604277"/>
    </source>
</evidence>
<dbReference type="Proteomes" id="UP001604277">
    <property type="component" value="Unassembled WGS sequence"/>
</dbReference>
<comment type="caution">
    <text evidence="1">The sequence shown here is derived from an EMBL/GenBank/DDBJ whole genome shotgun (WGS) entry which is preliminary data.</text>
</comment>
<keyword evidence="2" id="KW-1185">Reference proteome</keyword>
<name>A0ABD1SLY9_9LAMI</name>
<gene>
    <name evidence="1" type="ORF">Fot_35206</name>
</gene>
<organism evidence="1 2">
    <name type="scientific">Forsythia ovata</name>
    <dbReference type="NCBI Taxonomy" id="205694"/>
    <lineage>
        <taxon>Eukaryota</taxon>
        <taxon>Viridiplantae</taxon>
        <taxon>Streptophyta</taxon>
        <taxon>Embryophyta</taxon>
        <taxon>Tracheophyta</taxon>
        <taxon>Spermatophyta</taxon>
        <taxon>Magnoliopsida</taxon>
        <taxon>eudicotyledons</taxon>
        <taxon>Gunneridae</taxon>
        <taxon>Pentapetalae</taxon>
        <taxon>asterids</taxon>
        <taxon>lamiids</taxon>
        <taxon>Lamiales</taxon>
        <taxon>Oleaceae</taxon>
        <taxon>Forsythieae</taxon>
        <taxon>Forsythia</taxon>
    </lineage>
</organism>
<evidence type="ECO:0000313" key="1">
    <source>
        <dbReference type="EMBL" id="KAL2501358.1"/>
    </source>
</evidence>
<dbReference type="AlphaFoldDB" id="A0ABD1SLY9"/>
<accession>A0ABD1SLY9</accession>
<dbReference type="EMBL" id="JBFOLJ010000010">
    <property type="protein sequence ID" value="KAL2501358.1"/>
    <property type="molecule type" value="Genomic_DNA"/>
</dbReference>
<reference evidence="2" key="1">
    <citation type="submission" date="2024-07" db="EMBL/GenBank/DDBJ databases">
        <title>Two chromosome-level genome assemblies of Korean endemic species Abeliophyllum distichum and Forsythia ovata (Oleaceae).</title>
        <authorList>
            <person name="Jang H."/>
        </authorList>
    </citation>
    <scope>NUCLEOTIDE SEQUENCE [LARGE SCALE GENOMIC DNA]</scope>
</reference>
<protein>
    <submittedName>
        <fullName evidence="1">Uncharacterized protein</fullName>
    </submittedName>
</protein>